<evidence type="ECO:0000256" key="1">
    <source>
        <dbReference type="SAM" id="MobiDB-lite"/>
    </source>
</evidence>
<dbReference type="Proteomes" id="UP001305414">
    <property type="component" value="Unassembled WGS sequence"/>
</dbReference>
<gene>
    <name evidence="2" type="ORF">RRF57_007711</name>
</gene>
<dbReference type="EMBL" id="JAWHQM010000022">
    <property type="protein sequence ID" value="KAK5631997.1"/>
    <property type="molecule type" value="Genomic_DNA"/>
</dbReference>
<organism evidence="2 3">
    <name type="scientific">Xylaria bambusicola</name>
    <dbReference type="NCBI Taxonomy" id="326684"/>
    <lineage>
        <taxon>Eukaryota</taxon>
        <taxon>Fungi</taxon>
        <taxon>Dikarya</taxon>
        <taxon>Ascomycota</taxon>
        <taxon>Pezizomycotina</taxon>
        <taxon>Sordariomycetes</taxon>
        <taxon>Xylariomycetidae</taxon>
        <taxon>Xylariales</taxon>
        <taxon>Xylariaceae</taxon>
        <taxon>Xylaria</taxon>
    </lineage>
</organism>
<dbReference type="AlphaFoldDB" id="A0AAN7Z6I1"/>
<evidence type="ECO:0000313" key="3">
    <source>
        <dbReference type="Proteomes" id="UP001305414"/>
    </source>
</evidence>
<keyword evidence="3" id="KW-1185">Reference proteome</keyword>
<feature type="compositionally biased region" description="Polar residues" evidence="1">
    <location>
        <begin position="76"/>
        <end position="90"/>
    </location>
</feature>
<accession>A0AAN7Z6I1</accession>
<comment type="caution">
    <text evidence="2">The sequence shown here is derived from an EMBL/GenBank/DDBJ whole genome shotgun (WGS) entry which is preliminary data.</text>
</comment>
<feature type="region of interest" description="Disordered" evidence="1">
    <location>
        <begin position="64"/>
        <end position="132"/>
    </location>
</feature>
<proteinExistence type="predicted"/>
<evidence type="ECO:0000313" key="2">
    <source>
        <dbReference type="EMBL" id="KAK5631997.1"/>
    </source>
</evidence>
<name>A0AAN7Z6I1_9PEZI</name>
<reference evidence="2 3" key="1">
    <citation type="submission" date="2023-10" db="EMBL/GenBank/DDBJ databases">
        <title>Draft genome sequence of Xylaria bambusicola isolate GMP-LS, the root and basal stem rot pathogen of sugarcane in Indonesia.</title>
        <authorList>
            <person name="Selvaraj P."/>
            <person name="Muralishankar V."/>
            <person name="Muruganantham S."/>
            <person name="Sp S."/>
            <person name="Haryani S."/>
            <person name="Lau K.J.X."/>
            <person name="Naqvi N.I."/>
        </authorList>
    </citation>
    <scope>NUCLEOTIDE SEQUENCE [LARGE SCALE GENOMIC DNA]</scope>
    <source>
        <strain evidence="2">GMP-LS</strain>
    </source>
</reference>
<protein>
    <submittedName>
        <fullName evidence="2">Uncharacterized protein</fullName>
    </submittedName>
</protein>
<feature type="compositionally biased region" description="Basic and acidic residues" evidence="1">
    <location>
        <begin position="121"/>
        <end position="132"/>
    </location>
</feature>
<sequence length="132" mass="14307">MYADFCGLHIAEAWTGMEQPSRHMSGGVGLVLGPRCARVDVCETRRPPGTGDVAGDELLLIAPATQAHPSPPQVSAKDSANQVSPLQFGQRQMARRFSQPADRAPSLPPLRYAIQCNPAKPIEDIPRRPEAR</sequence>